<evidence type="ECO:0000256" key="18">
    <source>
        <dbReference type="PIRSR" id="PIRSR603561-2"/>
    </source>
</evidence>
<keyword evidence="6" id="KW-0227">DNA damage</keyword>
<dbReference type="PRINTS" id="PR00502">
    <property type="entry name" value="NUDIXFAMILY"/>
</dbReference>
<dbReference type="Proteomes" id="UP000254266">
    <property type="component" value="Unassembled WGS sequence"/>
</dbReference>
<dbReference type="Pfam" id="PF14815">
    <property type="entry name" value="NUDIX_4"/>
    <property type="match status" value="1"/>
</dbReference>
<dbReference type="GO" id="GO:0006260">
    <property type="term" value="P:DNA replication"/>
    <property type="evidence" value="ECO:0007669"/>
    <property type="project" value="UniProtKB-KW"/>
</dbReference>
<comment type="catalytic activity">
    <reaction evidence="10">
        <text>8-oxo-dGTP + H2O = 8-oxo-dGMP + diphosphate + H(+)</text>
        <dbReference type="Rhea" id="RHEA:31575"/>
        <dbReference type="ChEBI" id="CHEBI:15377"/>
        <dbReference type="ChEBI" id="CHEBI:15378"/>
        <dbReference type="ChEBI" id="CHEBI:33019"/>
        <dbReference type="ChEBI" id="CHEBI:63224"/>
        <dbReference type="ChEBI" id="CHEBI:77896"/>
        <dbReference type="EC" id="3.6.1.55"/>
    </reaction>
</comment>
<dbReference type="InterPro" id="IPR036206">
    <property type="entry name" value="ThiamineP_synth_sf"/>
</dbReference>
<feature type="binding site" evidence="18">
    <location>
        <position position="38"/>
    </location>
    <ligand>
        <name>Mg(2+)</name>
        <dbReference type="ChEBI" id="CHEBI:18420"/>
    </ligand>
</feature>
<evidence type="ECO:0000256" key="14">
    <source>
        <dbReference type="ARBA" id="ARBA00041592"/>
    </source>
</evidence>
<dbReference type="GO" id="GO:0009228">
    <property type="term" value="P:thiamine biosynthetic process"/>
    <property type="evidence" value="ECO:0007669"/>
    <property type="project" value="UniProtKB-KW"/>
</dbReference>
<dbReference type="CDD" id="cd03425">
    <property type="entry name" value="NUDIX_MutT_NudA_like"/>
    <property type="match status" value="1"/>
</dbReference>
<evidence type="ECO:0000256" key="3">
    <source>
        <dbReference type="ARBA" id="ARBA00022457"/>
    </source>
</evidence>
<dbReference type="SUPFAM" id="SSF55811">
    <property type="entry name" value="Nudix"/>
    <property type="match status" value="1"/>
</dbReference>
<feature type="domain" description="Nudix hydrolase" evidence="19">
    <location>
        <begin position="3"/>
        <end position="131"/>
    </location>
</feature>
<keyword evidence="5 18" id="KW-0479">Metal-binding</keyword>
<accession>A0A370D8W5</accession>
<dbReference type="InterPro" id="IPR020476">
    <property type="entry name" value="Nudix_hydrolase"/>
</dbReference>
<evidence type="ECO:0000256" key="16">
    <source>
        <dbReference type="ARBA" id="ARBA00042798"/>
    </source>
</evidence>
<dbReference type="SUPFAM" id="SSF51391">
    <property type="entry name" value="Thiamin phosphate synthase"/>
    <property type="match status" value="1"/>
</dbReference>
<reference evidence="20 21" key="1">
    <citation type="journal article" date="2018" name="ISME J.">
        <title>Endosymbiont genomes yield clues of tubeworm success.</title>
        <authorList>
            <person name="Li Y."/>
            <person name="Liles M.R."/>
            <person name="Halanych K.M."/>
        </authorList>
    </citation>
    <scope>NUCLEOTIDE SEQUENCE [LARGE SCALE GENOMIC DNA]</scope>
    <source>
        <strain evidence="20">A1464</strain>
    </source>
</reference>
<name>A0A370D8W5_9GAMM</name>
<comment type="caution">
    <text evidence="20">The sequence shown here is derived from an EMBL/GenBank/DDBJ whole genome shotgun (WGS) entry which is preliminary data.</text>
</comment>
<dbReference type="InterPro" id="IPR022998">
    <property type="entry name" value="ThiamineP_synth_TenI"/>
</dbReference>
<evidence type="ECO:0000256" key="6">
    <source>
        <dbReference type="ARBA" id="ARBA00022763"/>
    </source>
</evidence>
<dbReference type="GO" id="GO:0006281">
    <property type="term" value="P:DNA repair"/>
    <property type="evidence" value="ECO:0007669"/>
    <property type="project" value="UniProtKB-KW"/>
</dbReference>
<comment type="similarity">
    <text evidence="2">Belongs to the Nudix hydrolase family.</text>
</comment>
<keyword evidence="4" id="KW-0235">DNA replication</keyword>
<keyword evidence="3" id="KW-0515">Mutator protein</keyword>
<gene>
    <name evidence="20" type="ORF">DIZ80_14575</name>
</gene>
<evidence type="ECO:0000256" key="2">
    <source>
        <dbReference type="ARBA" id="ARBA00005582"/>
    </source>
</evidence>
<dbReference type="InterPro" id="IPR003561">
    <property type="entry name" value="Mutator_MutT"/>
</dbReference>
<dbReference type="Gene3D" id="3.20.20.70">
    <property type="entry name" value="Aldolase class I"/>
    <property type="match status" value="1"/>
</dbReference>
<dbReference type="AlphaFoldDB" id="A0A370D8W5"/>
<dbReference type="GO" id="GO:0035539">
    <property type="term" value="F:8-oxo-7,8-dihydrodeoxyguanosine triphosphate pyrophosphatase activity"/>
    <property type="evidence" value="ECO:0007669"/>
    <property type="project" value="UniProtKB-EC"/>
</dbReference>
<dbReference type="Gene3D" id="3.90.79.10">
    <property type="entry name" value="Nucleoside Triphosphate Pyrophosphohydrolase"/>
    <property type="match status" value="1"/>
</dbReference>
<dbReference type="NCBIfam" id="NF006530">
    <property type="entry name" value="PRK08999.1"/>
    <property type="match status" value="1"/>
</dbReference>
<comment type="catalytic activity">
    <reaction evidence="11">
        <text>8-oxo-GTP + H2O = 8-oxo-GMP + diphosphate + H(+)</text>
        <dbReference type="Rhea" id="RHEA:67616"/>
        <dbReference type="ChEBI" id="CHEBI:15377"/>
        <dbReference type="ChEBI" id="CHEBI:15378"/>
        <dbReference type="ChEBI" id="CHEBI:33019"/>
        <dbReference type="ChEBI" id="CHEBI:143553"/>
        <dbReference type="ChEBI" id="CHEBI:145694"/>
    </reaction>
</comment>
<dbReference type="GO" id="GO:0046872">
    <property type="term" value="F:metal ion binding"/>
    <property type="evidence" value="ECO:0007669"/>
    <property type="project" value="UniProtKB-KW"/>
</dbReference>
<dbReference type="PANTHER" id="PTHR47707:SF1">
    <property type="entry name" value="NUDIX HYDROLASE FAMILY PROTEIN"/>
    <property type="match status" value="1"/>
</dbReference>
<dbReference type="InterPro" id="IPR000086">
    <property type="entry name" value="NUDIX_hydrolase_dom"/>
</dbReference>
<evidence type="ECO:0000313" key="21">
    <source>
        <dbReference type="Proteomes" id="UP000254266"/>
    </source>
</evidence>
<feature type="binding site" evidence="17">
    <location>
        <begin position="35"/>
        <end position="38"/>
    </location>
    <ligand>
        <name>8-oxo-dGTP</name>
        <dbReference type="ChEBI" id="CHEBI:77896"/>
    </ligand>
</feature>
<dbReference type="PANTHER" id="PTHR47707">
    <property type="entry name" value="8-OXO-DGTP DIPHOSPHATASE"/>
    <property type="match status" value="1"/>
</dbReference>
<organism evidence="20 21">
    <name type="scientific">endosymbiont of Galathealinum brachiosum</name>
    <dbReference type="NCBI Taxonomy" id="2200906"/>
    <lineage>
        <taxon>Bacteria</taxon>
        <taxon>Pseudomonadati</taxon>
        <taxon>Pseudomonadota</taxon>
        <taxon>Gammaproteobacteria</taxon>
        <taxon>sulfur-oxidizing symbionts</taxon>
    </lineage>
</organism>
<dbReference type="InterPro" id="IPR047127">
    <property type="entry name" value="MutT-like"/>
</dbReference>
<dbReference type="GO" id="GO:0008413">
    <property type="term" value="F:8-oxo-7,8-dihydroguanosine triphosphate pyrophosphatase activity"/>
    <property type="evidence" value="ECO:0007669"/>
    <property type="project" value="InterPro"/>
</dbReference>
<dbReference type="FunFam" id="3.90.79.10:FF:000014">
    <property type="entry name" value="8-oxo-dGTP diphosphatase MutT"/>
    <property type="match status" value="1"/>
</dbReference>
<dbReference type="EMBL" id="QFXC01000013">
    <property type="protein sequence ID" value="RDH81319.1"/>
    <property type="molecule type" value="Genomic_DNA"/>
</dbReference>
<evidence type="ECO:0000256" key="7">
    <source>
        <dbReference type="ARBA" id="ARBA00022801"/>
    </source>
</evidence>
<comment type="cofactor">
    <cofactor evidence="1 18">
        <name>Mg(2+)</name>
        <dbReference type="ChEBI" id="CHEBI:18420"/>
    </cofactor>
</comment>
<evidence type="ECO:0000256" key="15">
    <source>
        <dbReference type="ARBA" id="ARBA00041979"/>
    </source>
</evidence>
<keyword evidence="8 18" id="KW-0460">Magnesium</keyword>
<dbReference type="Pfam" id="PF02581">
    <property type="entry name" value="TMP-TENI"/>
    <property type="match status" value="1"/>
</dbReference>
<evidence type="ECO:0000256" key="1">
    <source>
        <dbReference type="ARBA" id="ARBA00001946"/>
    </source>
</evidence>
<proteinExistence type="inferred from homology"/>
<evidence type="ECO:0000256" key="12">
    <source>
        <dbReference type="ARBA" id="ARBA00038905"/>
    </source>
</evidence>
<feature type="binding site" evidence="18">
    <location>
        <position position="58"/>
    </location>
    <ligand>
        <name>Mg(2+)</name>
        <dbReference type="ChEBI" id="CHEBI:18420"/>
    </ligand>
</feature>
<evidence type="ECO:0000256" key="10">
    <source>
        <dbReference type="ARBA" id="ARBA00035861"/>
    </source>
</evidence>
<feature type="binding site" evidence="17">
    <location>
        <position position="120"/>
    </location>
    <ligand>
        <name>8-oxo-dGTP</name>
        <dbReference type="ChEBI" id="CHEBI:77896"/>
    </ligand>
</feature>
<dbReference type="PROSITE" id="PS51462">
    <property type="entry name" value="NUDIX"/>
    <property type="match status" value="1"/>
</dbReference>
<keyword evidence="21" id="KW-1185">Reference proteome</keyword>
<dbReference type="InterPro" id="IPR020084">
    <property type="entry name" value="NUDIX_hydrolase_CS"/>
</dbReference>
<feature type="binding site" evidence="17">
    <location>
        <position position="29"/>
    </location>
    <ligand>
        <name>8-oxo-dGTP</name>
        <dbReference type="ChEBI" id="CHEBI:77896"/>
    </ligand>
</feature>
<dbReference type="InterPro" id="IPR013785">
    <property type="entry name" value="Aldolase_TIM"/>
</dbReference>
<dbReference type="EC" id="3.6.1.55" evidence="12"/>
<keyword evidence="9" id="KW-0234">DNA repair</keyword>
<evidence type="ECO:0000256" key="13">
    <source>
        <dbReference type="ARBA" id="ARBA00040794"/>
    </source>
</evidence>
<keyword evidence="7" id="KW-0378">Hydrolase</keyword>
<feature type="binding site" evidence="17">
    <location>
        <position position="24"/>
    </location>
    <ligand>
        <name>8-oxo-dGTP</name>
        <dbReference type="ChEBI" id="CHEBI:77896"/>
    </ligand>
</feature>
<evidence type="ECO:0000259" key="19">
    <source>
        <dbReference type="PROSITE" id="PS51462"/>
    </source>
</evidence>
<dbReference type="CDD" id="cd00564">
    <property type="entry name" value="TMP_TenI"/>
    <property type="match status" value="1"/>
</dbReference>
<dbReference type="NCBIfam" id="TIGR00586">
    <property type="entry name" value="mutt"/>
    <property type="match status" value="1"/>
</dbReference>
<sequence length="313" mass="34618">MSALIHVAVAIIINQKNQVLISLRPAGVHQGGLWEFPGGKLEDGESALDALKREIDEELGISIDKASSFKKITYQYPDKKVLLDIWKVESYSGEPQGAEGQQLKWRLISDLNAKEFPTANREIIQTLKLPERYMITGSFENTEDFKLKLENSLKSGISLVQLRCKNTSVTEYKHLVKMSTLLCELHGAILLLNTTLDVFLDTNANGLHLSSQMLHSIQQRPIDKESLLSVSCHTEQEIEKAKQLEADIILLSPVRETKSHPGVEGIGWEKFAQISSNVEVPVYALGGMAESDICDAKSSGAQGVAAISSFWKS</sequence>
<evidence type="ECO:0000256" key="5">
    <source>
        <dbReference type="ARBA" id="ARBA00022723"/>
    </source>
</evidence>
<dbReference type="GO" id="GO:0044716">
    <property type="term" value="F:8-oxo-GDP phosphatase activity"/>
    <property type="evidence" value="ECO:0007669"/>
    <property type="project" value="TreeGrafter"/>
</dbReference>
<evidence type="ECO:0000256" key="9">
    <source>
        <dbReference type="ARBA" id="ARBA00023204"/>
    </source>
</evidence>
<evidence type="ECO:0000313" key="20">
    <source>
        <dbReference type="EMBL" id="RDH81319.1"/>
    </source>
</evidence>
<dbReference type="InterPro" id="IPR029119">
    <property type="entry name" value="MutY_C"/>
</dbReference>
<dbReference type="InterPro" id="IPR015797">
    <property type="entry name" value="NUDIX_hydrolase-like_dom_sf"/>
</dbReference>
<dbReference type="GO" id="GO:0044715">
    <property type="term" value="F:8-oxo-dGDP phosphatase activity"/>
    <property type="evidence" value="ECO:0007669"/>
    <property type="project" value="TreeGrafter"/>
</dbReference>
<evidence type="ECO:0000256" key="8">
    <source>
        <dbReference type="ARBA" id="ARBA00022842"/>
    </source>
</evidence>
<evidence type="ECO:0000256" key="17">
    <source>
        <dbReference type="PIRSR" id="PIRSR603561-1"/>
    </source>
</evidence>
<evidence type="ECO:0000256" key="11">
    <source>
        <dbReference type="ARBA" id="ARBA00036904"/>
    </source>
</evidence>
<evidence type="ECO:0000256" key="4">
    <source>
        <dbReference type="ARBA" id="ARBA00022705"/>
    </source>
</evidence>
<protein>
    <recommendedName>
        <fullName evidence="13">8-oxo-dGTP diphosphatase</fullName>
        <ecNumber evidence="12">3.6.1.55</ecNumber>
    </recommendedName>
    <alternativeName>
        <fullName evidence="16">7,8-dihydro-8-oxoguanine-triphosphatase</fullName>
    </alternativeName>
    <alternativeName>
        <fullName evidence="15">Mutator protein MutT</fullName>
    </alternativeName>
    <alternativeName>
        <fullName evidence="14">dGTP pyrophosphohydrolase</fullName>
    </alternativeName>
</protein>
<dbReference type="PROSITE" id="PS00893">
    <property type="entry name" value="NUDIX_BOX"/>
    <property type="match status" value="1"/>
</dbReference>